<keyword evidence="2" id="KW-0012">Acyltransferase</keyword>
<evidence type="ECO:0000259" key="3">
    <source>
        <dbReference type="PROSITE" id="PS51186"/>
    </source>
</evidence>
<sequence>MEDIKIIEYSPLFAKGIAEMWNKSTDNWGGNNVVKTEETILREHENLTFLNVFLAVKGKEVIGYCRLSEYKEDEGGLYISLLNVRPDYHGKKIGKSLVIRAIERTIELGWPRLDLYTWPGNTKAVPLYKKCGFFWEKRDGMIHFMNFIPTVLQTEILKDYFETFHWYNDAKREILIEPDGRIENGFEYYEYLWEKNGKRLRVEFERLGRGIRLIETDDYMVSAMVENKNLIFGRKYKVFYKILNKTGEPLNVSIKGLNDKNIIFSLDKSMKVVGEKTIEGEFYVGEIFEEQSKWRTHPAVSAEIMINGKKALFRVGIVPMFPAKLSMIVPDYESFKNVKSECYIEVVNNFKEEAEFVFILSDSENIRFLKKKFNVKLKGNGKDLITIPYILKDFSFYSANIPVTVQLNNGEIINFRKNLSAAFKGRTGRFGGETENSWIICNGSYSLELNKFNNKLTIKSFIKDLYNIFINYPKIGRPFSTEFSKKRVEKVEYFKENDAMVLKAVYRSKYFENIEVVSVSKLYANGILEHHYEVYNLANNETEQEIWLNESIFYDFFRAVIPYENRIIELKGSYGRLIDYWEGSKVTENWIFSQGDKITRGLCWHKDYRVVLNEELITIEHNFGKLAAKEYKSTKPIYIALGTFKNWQEFRDFALKKVYSEKLSPSDHFDMIVNGGNPFVKDSFKVKIRDYKQTYFNGKITLISETSSFKPVEKKYTESDQIRETEFLINIKKNIDLDLLKLDVNFNIIEFQRKIAIFQIKDREIKRKISKEDGIDVYSMENGVLEIKAAPSFSNSLFSLIYNNHEWLDSSFPKPKPKSWWNPWTGGLVSAPMDLIFSSILEEKRMVNFVDIEDNYQNKWSGIKISYELEKNDKYCGLKLNQYYLLLPGLPVLCFTTEIIQNTGSLFNFVDFYTIAFLKPDSEITKSWFISRNLSGEMIKYKAGINQEIHSHSPVLFGSENRKEKVLFFAGQNSTNLIAFANNEVIAGLGMNKIIAKNNDKVFTPPIFLIFTEEYLPEVYLKDLKNIWFD</sequence>
<dbReference type="InterPro" id="IPR000182">
    <property type="entry name" value="GNAT_dom"/>
</dbReference>
<dbReference type="InterPro" id="IPR050832">
    <property type="entry name" value="Bact_Acetyltransf"/>
</dbReference>
<keyword evidence="1" id="KW-0808">Transferase</keyword>
<dbReference type="PROSITE" id="PS51186">
    <property type="entry name" value="GNAT"/>
    <property type="match status" value="1"/>
</dbReference>
<reference evidence="4 5" key="1">
    <citation type="submission" date="2016-07" db="EMBL/GenBank/DDBJ databases">
        <title>Genome and transcriptome analysis of iron-reducing fermentative bacteria Anoxybacter fermentans.</title>
        <authorList>
            <person name="Zeng X."/>
            <person name="Shao Z."/>
        </authorList>
    </citation>
    <scope>NUCLEOTIDE SEQUENCE [LARGE SCALE GENOMIC DNA]</scope>
    <source>
        <strain evidence="4 5">DY22613</strain>
    </source>
</reference>
<dbReference type="SUPFAM" id="SSF55729">
    <property type="entry name" value="Acyl-CoA N-acyltransferases (Nat)"/>
    <property type="match status" value="1"/>
</dbReference>
<protein>
    <recommendedName>
        <fullName evidence="3">N-acetyltransferase domain-containing protein</fullName>
    </recommendedName>
</protein>
<dbReference type="CDD" id="cd04301">
    <property type="entry name" value="NAT_SF"/>
    <property type="match status" value="1"/>
</dbReference>
<gene>
    <name evidence="4" type="ORF">BBF96_04220</name>
</gene>
<evidence type="ECO:0000256" key="1">
    <source>
        <dbReference type="ARBA" id="ARBA00022679"/>
    </source>
</evidence>
<dbReference type="PANTHER" id="PTHR43877">
    <property type="entry name" value="AMINOALKYLPHOSPHONATE N-ACETYLTRANSFERASE-RELATED-RELATED"/>
    <property type="match status" value="1"/>
</dbReference>
<evidence type="ECO:0000313" key="4">
    <source>
        <dbReference type="EMBL" id="AZR72663.1"/>
    </source>
</evidence>
<name>A0A3S9SWF7_9FIRM</name>
<dbReference type="OrthoDB" id="9776689at2"/>
<organism evidence="4 5">
    <name type="scientific">Anoxybacter fermentans</name>
    <dbReference type="NCBI Taxonomy" id="1323375"/>
    <lineage>
        <taxon>Bacteria</taxon>
        <taxon>Bacillati</taxon>
        <taxon>Bacillota</taxon>
        <taxon>Clostridia</taxon>
        <taxon>Halanaerobiales</taxon>
        <taxon>Anoxybacter</taxon>
    </lineage>
</organism>
<keyword evidence="5" id="KW-1185">Reference proteome</keyword>
<dbReference type="EMBL" id="CP016379">
    <property type="protein sequence ID" value="AZR72663.1"/>
    <property type="molecule type" value="Genomic_DNA"/>
</dbReference>
<evidence type="ECO:0000313" key="5">
    <source>
        <dbReference type="Proteomes" id="UP000267250"/>
    </source>
</evidence>
<dbReference type="GO" id="GO:0016747">
    <property type="term" value="F:acyltransferase activity, transferring groups other than amino-acyl groups"/>
    <property type="evidence" value="ECO:0007669"/>
    <property type="project" value="InterPro"/>
</dbReference>
<dbReference type="Pfam" id="PF00583">
    <property type="entry name" value="Acetyltransf_1"/>
    <property type="match status" value="1"/>
</dbReference>
<feature type="domain" description="N-acetyltransferase" evidence="3">
    <location>
        <begin position="7"/>
        <end position="162"/>
    </location>
</feature>
<proteinExistence type="predicted"/>
<evidence type="ECO:0000256" key="2">
    <source>
        <dbReference type="ARBA" id="ARBA00023315"/>
    </source>
</evidence>
<dbReference type="InterPro" id="IPR016181">
    <property type="entry name" value="Acyl_CoA_acyltransferase"/>
</dbReference>
<dbReference type="Proteomes" id="UP000267250">
    <property type="component" value="Chromosome"/>
</dbReference>
<dbReference type="Gene3D" id="3.40.630.30">
    <property type="match status" value="1"/>
</dbReference>
<accession>A0A3S9SWF7</accession>
<dbReference type="RefSeq" id="WP_127015993.1">
    <property type="nucleotide sequence ID" value="NZ_CP016379.1"/>
</dbReference>
<dbReference type="AlphaFoldDB" id="A0A3S9SWF7"/>
<dbReference type="KEGG" id="aft:BBF96_04220"/>